<keyword evidence="2" id="KW-1185">Reference proteome</keyword>
<dbReference type="Proteomes" id="UP000658514">
    <property type="component" value="Unassembled WGS sequence"/>
</dbReference>
<organism evidence="1 2">
    <name type="scientific">Calothrix parietina FACHB-288</name>
    <dbReference type="NCBI Taxonomy" id="2692896"/>
    <lineage>
        <taxon>Bacteria</taxon>
        <taxon>Bacillati</taxon>
        <taxon>Cyanobacteriota</taxon>
        <taxon>Cyanophyceae</taxon>
        <taxon>Nostocales</taxon>
        <taxon>Calotrichaceae</taxon>
        <taxon>Calothrix</taxon>
    </lineage>
</organism>
<dbReference type="RefSeq" id="WP_190548685.1">
    <property type="nucleotide sequence ID" value="NZ_CAWPNO010000097.1"/>
</dbReference>
<evidence type="ECO:0000313" key="1">
    <source>
        <dbReference type="EMBL" id="MBD2199513.1"/>
    </source>
</evidence>
<gene>
    <name evidence="1" type="ORF">H6G24_29220</name>
</gene>
<reference evidence="1 2" key="1">
    <citation type="journal article" date="2020" name="ISME J.">
        <title>Comparative genomics reveals insights into cyanobacterial evolution and habitat adaptation.</title>
        <authorList>
            <person name="Chen M.Y."/>
            <person name="Teng W.K."/>
            <person name="Zhao L."/>
            <person name="Hu C.X."/>
            <person name="Zhou Y.K."/>
            <person name="Han B.P."/>
            <person name="Song L.R."/>
            <person name="Shu W.S."/>
        </authorList>
    </citation>
    <scope>NUCLEOTIDE SEQUENCE [LARGE SCALE GENOMIC DNA]</scope>
    <source>
        <strain evidence="1 2">FACHB-288</strain>
    </source>
</reference>
<evidence type="ECO:0000313" key="2">
    <source>
        <dbReference type="Proteomes" id="UP000658514"/>
    </source>
</evidence>
<dbReference type="EMBL" id="JACJQH010000061">
    <property type="protein sequence ID" value="MBD2199513.1"/>
    <property type="molecule type" value="Genomic_DNA"/>
</dbReference>
<name>A0ABR8AHU3_9CYAN</name>
<sequence>MRIAFIHTISRCDRPQQASHQLIELGENLDQTCEGRSLKREFSFFTFEKARMLAL</sequence>
<comment type="caution">
    <text evidence="1">The sequence shown here is derived from an EMBL/GenBank/DDBJ whole genome shotgun (WGS) entry which is preliminary data.</text>
</comment>
<accession>A0ABR8AHU3</accession>
<protein>
    <submittedName>
        <fullName evidence="1">Uncharacterized protein</fullName>
    </submittedName>
</protein>
<proteinExistence type="predicted"/>